<protein>
    <recommendedName>
        <fullName evidence="1">DUF3502 domain-containing protein</fullName>
    </recommendedName>
</protein>
<dbReference type="Gene3D" id="3.40.190.10">
    <property type="entry name" value="Periplasmic binding protein-like II"/>
    <property type="match status" value="1"/>
</dbReference>
<dbReference type="InterPro" id="IPR006059">
    <property type="entry name" value="SBP"/>
</dbReference>
<dbReference type="Pfam" id="PF13416">
    <property type="entry name" value="SBP_bac_8"/>
    <property type="match status" value="1"/>
</dbReference>
<dbReference type="EMBL" id="CP096983">
    <property type="protein sequence ID" value="URZ11051.1"/>
    <property type="molecule type" value="Genomic_DNA"/>
</dbReference>
<dbReference type="Pfam" id="PF12010">
    <property type="entry name" value="DUF3502"/>
    <property type="match status" value="1"/>
</dbReference>
<dbReference type="RefSeq" id="WP_077833371.1">
    <property type="nucleotide sequence ID" value="NZ_CP096983.1"/>
</dbReference>
<feature type="domain" description="DUF3502" evidence="1">
    <location>
        <begin position="432"/>
        <end position="501"/>
    </location>
</feature>
<gene>
    <name evidence="2" type="ORF">CROST_017670</name>
</gene>
<dbReference type="SUPFAM" id="SSF53850">
    <property type="entry name" value="Periplasmic binding protein-like II"/>
    <property type="match status" value="1"/>
</dbReference>
<evidence type="ECO:0000313" key="3">
    <source>
        <dbReference type="Proteomes" id="UP000190951"/>
    </source>
</evidence>
<proteinExistence type="predicted"/>
<dbReference type="AlphaFoldDB" id="A0A1S8L0Z2"/>
<evidence type="ECO:0000313" key="2">
    <source>
        <dbReference type="EMBL" id="URZ11051.1"/>
    </source>
</evidence>
<dbReference type="PANTHER" id="PTHR43649:SF17">
    <property type="entry name" value="ABC TRANSPORTER SOLUTE BINDING PROTEIN-SUGAR TRANSPORT"/>
    <property type="match status" value="1"/>
</dbReference>
<name>A0A1S8L0Z2_9CLOT</name>
<dbReference type="PANTHER" id="PTHR43649">
    <property type="entry name" value="ARABINOSE-BINDING PROTEIN-RELATED"/>
    <property type="match status" value="1"/>
</dbReference>
<keyword evidence="3" id="KW-1185">Reference proteome</keyword>
<dbReference type="STRING" id="84029.CROST_33780"/>
<accession>A0A1S8L0Z2</accession>
<dbReference type="InterPro" id="IPR022627">
    <property type="entry name" value="DUF3502"/>
</dbReference>
<evidence type="ECO:0000259" key="1">
    <source>
        <dbReference type="Pfam" id="PF12010"/>
    </source>
</evidence>
<reference evidence="2 3" key="1">
    <citation type="submission" date="2022-04" db="EMBL/GenBank/DDBJ databases">
        <title>Genome sequence of C. roseum typestrain.</title>
        <authorList>
            <person name="Poehlein A."/>
            <person name="Schoch T."/>
            <person name="Duerre P."/>
            <person name="Daniel R."/>
        </authorList>
    </citation>
    <scope>NUCLEOTIDE SEQUENCE [LARGE SCALE GENOMIC DNA]</scope>
    <source>
        <strain evidence="2 3">DSM 7320</strain>
    </source>
</reference>
<organism evidence="2 3">
    <name type="scientific">Clostridium felsineum</name>
    <dbReference type="NCBI Taxonomy" id="36839"/>
    <lineage>
        <taxon>Bacteria</taxon>
        <taxon>Bacillati</taxon>
        <taxon>Bacillota</taxon>
        <taxon>Clostridia</taxon>
        <taxon>Eubacteriales</taxon>
        <taxon>Clostridiaceae</taxon>
        <taxon>Clostridium</taxon>
    </lineage>
</organism>
<dbReference type="Proteomes" id="UP000190951">
    <property type="component" value="Chromosome"/>
</dbReference>
<dbReference type="KEGG" id="crw:CROST_017670"/>
<dbReference type="PROSITE" id="PS51257">
    <property type="entry name" value="PROKAR_LIPOPROTEIN"/>
    <property type="match status" value="1"/>
</dbReference>
<dbReference type="InterPro" id="IPR050490">
    <property type="entry name" value="Bact_solute-bd_prot1"/>
</dbReference>
<sequence length="505" mass="57310">MFKKKFKILMSISCVMLLSMSLIGCNGGDSSDDSSSGITQINMAIVGDQPKHIDQFYKKLDALTEKDLKIKVRFQNISWQDVQNKYNLALTSGNLDIIPSGSWLNYSDYAKKNAFLDISDLVKKDAPDMYKKISKNAWSGAKIDGKIYGVPQDSIGYGNALGIQYREDLRKKYNLPEIKDMNSLENYLLTLKKNETSMPYMLDQQDFVANYEQAATGLTTIDSDGTCTSSISQYGLLVDPKNTSKSVLVYDTPGYKDLVKTMKKWYDEGLVNKNILSTKDQPEDMMRAGSLPADFISYFVKSRDLGYKIEKIHPNWELGFWLFTDKNVYNTRTGHTLESITRNSKHPDLALKFLNKIRTDRNYFDLMSYGIKDTNYSLTSQGKVDVSKVSDDNVFSLTPCWGDAKFDRRGTNEWSKSEPINQSLAKISKDNPLNGFYFDTSKVQTEIANMEQVRIQYIQPIQVGISQNPERDLKAAVQKLKDAGLDKVQAEVDRQLKEFSKKAAK</sequence>